<sequence>MPPPSLLLLLLPFLATASMDMDFKCIAKDCGSEMARAAIDPTFWRSSKCELGCNDVYDEDTTPEKLVYQNCTTICALTYESQAGDDFLACAMNNDCVTFPEIPGECPMPEVSPDLSLATLAGEWWQHRGKNALWDCYPCQHIHSMFLVDDADWCAQTESPVGGPVQAPCWNYTYSYDLYVEDGTQYFGQSWQLPADTPAGEQIDIYYEYMGSYHNETWFLLDAVEDKYVLLVDCSYMNTWIDVGSIVWVRPGVVLSDEDNASIAAVYKAKLGWDFDDFCYDTHGDANCDGPASAPAPSLGERRPAPRWGKGKFPFWSKSTLALAEEIMA</sequence>
<dbReference type="InterPro" id="IPR010788">
    <property type="entry name" value="VDE_dom"/>
</dbReference>
<evidence type="ECO:0000313" key="4">
    <source>
        <dbReference type="Proteomes" id="UP001165060"/>
    </source>
</evidence>
<dbReference type="Proteomes" id="UP001165060">
    <property type="component" value="Unassembled WGS sequence"/>
</dbReference>
<evidence type="ECO:0000259" key="2">
    <source>
        <dbReference type="Pfam" id="PF07137"/>
    </source>
</evidence>
<name>A0ABQ6N1K9_9STRA</name>
<keyword evidence="4" id="KW-1185">Reference proteome</keyword>
<feature type="domain" description="VDE lipocalin" evidence="2">
    <location>
        <begin position="23"/>
        <end position="279"/>
    </location>
</feature>
<dbReference type="InterPro" id="IPR012674">
    <property type="entry name" value="Calycin"/>
</dbReference>
<dbReference type="EMBL" id="BRYB01003477">
    <property type="protein sequence ID" value="GMI37436.1"/>
    <property type="molecule type" value="Genomic_DNA"/>
</dbReference>
<comment type="caution">
    <text evidence="3">The sequence shown here is derived from an EMBL/GenBank/DDBJ whole genome shotgun (WGS) entry which is preliminary data.</text>
</comment>
<feature type="signal peptide" evidence="1">
    <location>
        <begin position="1"/>
        <end position="17"/>
    </location>
</feature>
<evidence type="ECO:0000313" key="3">
    <source>
        <dbReference type="EMBL" id="GMI37436.1"/>
    </source>
</evidence>
<accession>A0ABQ6N1K9</accession>
<protein>
    <recommendedName>
        <fullName evidence="2">VDE lipocalin domain-containing protein</fullName>
    </recommendedName>
</protein>
<dbReference type="Pfam" id="PF07137">
    <property type="entry name" value="VDE"/>
    <property type="match status" value="1"/>
</dbReference>
<evidence type="ECO:0000256" key="1">
    <source>
        <dbReference type="SAM" id="SignalP"/>
    </source>
</evidence>
<reference evidence="3 4" key="1">
    <citation type="journal article" date="2023" name="Commun. Biol.">
        <title>Genome analysis of Parmales, the sister group of diatoms, reveals the evolutionary specialization of diatoms from phago-mixotrophs to photoautotrophs.</title>
        <authorList>
            <person name="Ban H."/>
            <person name="Sato S."/>
            <person name="Yoshikawa S."/>
            <person name="Yamada K."/>
            <person name="Nakamura Y."/>
            <person name="Ichinomiya M."/>
            <person name="Sato N."/>
            <person name="Blanc-Mathieu R."/>
            <person name="Endo H."/>
            <person name="Kuwata A."/>
            <person name="Ogata H."/>
        </authorList>
    </citation>
    <scope>NUCLEOTIDE SEQUENCE [LARGE SCALE GENOMIC DNA]</scope>
</reference>
<feature type="chain" id="PRO_5045789588" description="VDE lipocalin domain-containing protein" evidence="1">
    <location>
        <begin position="18"/>
        <end position="329"/>
    </location>
</feature>
<gene>
    <name evidence="3" type="ORF">TeGR_g11954</name>
</gene>
<keyword evidence="1" id="KW-0732">Signal</keyword>
<dbReference type="Gene3D" id="2.40.128.20">
    <property type="match status" value="1"/>
</dbReference>
<organism evidence="3 4">
    <name type="scientific">Tetraparma gracilis</name>
    <dbReference type="NCBI Taxonomy" id="2962635"/>
    <lineage>
        <taxon>Eukaryota</taxon>
        <taxon>Sar</taxon>
        <taxon>Stramenopiles</taxon>
        <taxon>Ochrophyta</taxon>
        <taxon>Bolidophyceae</taxon>
        <taxon>Parmales</taxon>
        <taxon>Triparmaceae</taxon>
        <taxon>Tetraparma</taxon>
    </lineage>
</organism>
<proteinExistence type="predicted"/>